<reference evidence="2 3" key="1">
    <citation type="journal article" date="2017" name="Infect. Genet. Evol.">
        <title>The new phylogeny of the genus Mycobacterium: The old and the news.</title>
        <authorList>
            <person name="Tortoli E."/>
            <person name="Fedrizzi T."/>
            <person name="Meehan C.J."/>
            <person name="Trovato A."/>
            <person name="Grottola A."/>
            <person name="Giacobazzi E."/>
            <person name="Serpini G.F."/>
            <person name="Tagliazucchi S."/>
            <person name="Fabio A."/>
            <person name="Bettua C."/>
            <person name="Bertorelli R."/>
            <person name="Frascaro F."/>
            <person name="De Sanctis V."/>
            <person name="Pecorari M."/>
            <person name="Jousson O."/>
            <person name="Segata N."/>
            <person name="Cirillo D.M."/>
        </authorList>
    </citation>
    <scope>NUCLEOTIDE SEQUENCE [LARGE SCALE GENOMIC DNA]</scope>
    <source>
        <strain evidence="2 3">CIP1034565</strain>
    </source>
</reference>
<dbReference type="InterPro" id="IPR000792">
    <property type="entry name" value="Tscrpt_reg_LuxR_C"/>
</dbReference>
<accession>A0A2G5PGY9</accession>
<dbReference type="GO" id="GO:0003677">
    <property type="term" value="F:DNA binding"/>
    <property type="evidence" value="ECO:0007669"/>
    <property type="project" value="InterPro"/>
</dbReference>
<dbReference type="InterPro" id="IPR049945">
    <property type="entry name" value="AAA_22"/>
</dbReference>
<dbReference type="Proteomes" id="UP000230551">
    <property type="component" value="Unassembled WGS sequence"/>
</dbReference>
<keyword evidence="3" id="KW-1185">Reference proteome</keyword>
<dbReference type="RefSeq" id="WP_090588709.1">
    <property type="nucleotide sequence ID" value="NZ_CP104302.1"/>
</dbReference>
<dbReference type="InterPro" id="IPR036388">
    <property type="entry name" value="WH-like_DNA-bd_sf"/>
</dbReference>
<proteinExistence type="predicted"/>
<gene>
    <name evidence="2" type="ORF">CQY22_000040</name>
</gene>
<dbReference type="Pfam" id="PF13401">
    <property type="entry name" value="AAA_22"/>
    <property type="match status" value="1"/>
</dbReference>
<dbReference type="EMBL" id="PDCN02000001">
    <property type="protein sequence ID" value="PIB77410.1"/>
    <property type="molecule type" value="Genomic_DNA"/>
</dbReference>
<evidence type="ECO:0000313" key="3">
    <source>
        <dbReference type="Proteomes" id="UP000230551"/>
    </source>
</evidence>
<dbReference type="STRING" id="85968.GCA_900073015_01837"/>
<name>A0A2G5PGY9_9MYCO</name>
<dbReference type="InterPro" id="IPR059106">
    <property type="entry name" value="WHD_MalT"/>
</dbReference>
<feature type="domain" description="HTH luxR-type" evidence="1">
    <location>
        <begin position="664"/>
        <end position="729"/>
    </location>
</feature>
<dbReference type="AlphaFoldDB" id="A0A2G5PGY9"/>
<evidence type="ECO:0000259" key="1">
    <source>
        <dbReference type="PROSITE" id="PS50043"/>
    </source>
</evidence>
<organism evidence="2 3">
    <name type="scientific">Mycolicibacterium brumae</name>
    <dbReference type="NCBI Taxonomy" id="85968"/>
    <lineage>
        <taxon>Bacteria</taxon>
        <taxon>Bacillati</taxon>
        <taxon>Actinomycetota</taxon>
        <taxon>Actinomycetes</taxon>
        <taxon>Mycobacteriales</taxon>
        <taxon>Mycobacteriaceae</taxon>
        <taxon>Mycolicibacterium</taxon>
    </lineage>
</organism>
<dbReference type="InterPro" id="IPR016032">
    <property type="entry name" value="Sig_transdc_resp-reg_C-effctor"/>
</dbReference>
<dbReference type="PROSITE" id="PS50043">
    <property type="entry name" value="HTH_LUXR_2"/>
    <property type="match status" value="1"/>
</dbReference>
<dbReference type="GO" id="GO:0016887">
    <property type="term" value="F:ATP hydrolysis activity"/>
    <property type="evidence" value="ECO:0007669"/>
    <property type="project" value="InterPro"/>
</dbReference>
<sequence>MGAAEWRPSVPTATTGRPAAAEGVIARPAVVERLGQGVDGSTVVVVAPAGYGKSTAVALWDQSDRRPFAWLRIDHLNDDPAHLVLHIAAALDRVRPVDPRILDYLRGPGRGPLTQLLPALLEALQRCGPVVVVFDDVDGLDNDESIAVLRAFVRQAPPQLTSVFVGRRPPPLDLARTRLERRLSEVGAQDLRFTAEETLAVFPRLSHSDDPAAALAVHTVCEGWPAGVVLAALAVRDGADAATVTGRHRLVTAYLVENVLVQLDPETAGFLQDSAVLDRFCAADLDAVLDREDSARMLAAIVASGNPFLVSLDPEGVWYRYHGLFRDVLSSRLREQQPARFRMLASRAADLRQRQGDIDGALLSALAAEDRQRAAALLGSEAVRLGFDGRAGVLARRIGLLDDGVFAAYPDAAIARAWLGVTTGDAQLIQQSVLMACRADRGAPMSDGTPSVPVAVALVNSVVGVGGVREVARSAQIVRAAGGHLGNPWWGAATVMYGAAISMMGEPERARRLLESALPVVDDLPGFHGAALAHLALLDLIAGDEPHAAERGAKARQIVDDADLCDVVPMIVVYAVSAVTSARAGHLDTARAALRSTQRLLDRLGNLAARTALLGHALAAWAAALLGEATDLSRHLDAADRARHREPDARMLSRLLDQVRTQSTGKPVAHLTSAELRLLPHLASHRSLQGIADDLAVSRETVKSQVTSIYRKLEVSGRSAAVAESKRIGLLRG</sequence>
<dbReference type="InterPro" id="IPR027417">
    <property type="entry name" value="P-loop_NTPase"/>
</dbReference>
<evidence type="ECO:0000313" key="2">
    <source>
        <dbReference type="EMBL" id="PIB77410.1"/>
    </source>
</evidence>
<dbReference type="SMART" id="SM00421">
    <property type="entry name" value="HTH_LUXR"/>
    <property type="match status" value="1"/>
</dbReference>
<dbReference type="Pfam" id="PF00196">
    <property type="entry name" value="GerE"/>
    <property type="match status" value="1"/>
</dbReference>
<dbReference type="OrthoDB" id="136365at2"/>
<dbReference type="SUPFAM" id="SSF52540">
    <property type="entry name" value="P-loop containing nucleoside triphosphate hydrolases"/>
    <property type="match status" value="1"/>
</dbReference>
<dbReference type="GO" id="GO:0006355">
    <property type="term" value="P:regulation of DNA-templated transcription"/>
    <property type="evidence" value="ECO:0007669"/>
    <property type="project" value="InterPro"/>
</dbReference>
<dbReference type="Pfam" id="PF25873">
    <property type="entry name" value="WHD_MalT"/>
    <property type="match status" value="1"/>
</dbReference>
<dbReference type="SUPFAM" id="SSF46894">
    <property type="entry name" value="C-terminal effector domain of the bipartite response regulators"/>
    <property type="match status" value="1"/>
</dbReference>
<protein>
    <submittedName>
        <fullName evidence="2">LuxR family transcriptional regulator</fullName>
    </submittedName>
</protein>
<comment type="caution">
    <text evidence="2">The sequence shown here is derived from an EMBL/GenBank/DDBJ whole genome shotgun (WGS) entry which is preliminary data.</text>
</comment>
<dbReference type="Gene3D" id="1.10.10.10">
    <property type="entry name" value="Winged helix-like DNA-binding domain superfamily/Winged helix DNA-binding domain"/>
    <property type="match status" value="1"/>
</dbReference>